<sequence>MSTLVVIAFDDEYKANEVLIQLLKLQREHLIDLEDAAVVVRTKDGKVKINQTQDLTLQGALGGGFWGLLIGLLFFNPLLGWAAGLVAGAISGKFTDIGIDDNFIKELGQTISPGSSAIFTLVRQATPDKVLEEIAPFGGKVLRTSLSKQDEAKLQEALNRGNTASQAPAPSEATTSSETTNS</sequence>
<name>A0A3B7MJY1_9CYAN</name>
<organism evidence="3 4">
    <name type="scientific">Thermosynechococcus sichuanensis E542</name>
    <dbReference type="NCBI Taxonomy" id="2016101"/>
    <lineage>
        <taxon>Bacteria</taxon>
        <taxon>Bacillati</taxon>
        <taxon>Cyanobacteriota</taxon>
        <taxon>Cyanophyceae</taxon>
        <taxon>Acaryochloridales</taxon>
        <taxon>Thermosynechococcaceae</taxon>
        <taxon>Thermosynechococcus</taxon>
        <taxon>Thermosynechococcus sichuanensis</taxon>
    </lineage>
</organism>
<dbReference type="KEGG" id="tsq:D3A95_03035"/>
<dbReference type="RefSeq" id="WP_181496185.1">
    <property type="nucleotide sequence ID" value="NZ_CP032152.1"/>
</dbReference>
<accession>A0A3B7MJY1</accession>
<keyword evidence="2" id="KW-0812">Transmembrane</keyword>
<gene>
    <name evidence="3" type="ORF">D3A95_03035</name>
</gene>
<feature type="transmembrane region" description="Helical" evidence="2">
    <location>
        <begin position="65"/>
        <end position="90"/>
    </location>
</feature>
<keyword evidence="4" id="KW-1185">Reference proteome</keyword>
<proteinExistence type="predicted"/>
<dbReference type="InterPro" id="IPR009200">
    <property type="entry name" value="DUF1269_membrane"/>
</dbReference>
<dbReference type="EMBL" id="CP032152">
    <property type="protein sequence ID" value="AXY67476.1"/>
    <property type="molecule type" value="Genomic_DNA"/>
</dbReference>
<reference evidence="4" key="1">
    <citation type="submission" date="2018-09" db="EMBL/GenBank/DDBJ databases">
        <title>Complete genome sequence of thermophilic cyanobacteria strain Thermosynechococcus elongatus PKUAC-SCTE542.</title>
        <authorList>
            <person name="Liang Y."/>
            <person name="Tang J."/>
            <person name="Daroch M."/>
        </authorList>
    </citation>
    <scope>NUCLEOTIDE SEQUENCE [LARGE SCALE GENOMIC DNA]</scope>
    <source>
        <strain evidence="4">E542</strain>
    </source>
</reference>
<feature type="compositionally biased region" description="Low complexity" evidence="1">
    <location>
        <begin position="163"/>
        <end position="182"/>
    </location>
</feature>
<evidence type="ECO:0000313" key="3">
    <source>
        <dbReference type="EMBL" id="AXY67476.1"/>
    </source>
</evidence>
<dbReference type="Proteomes" id="UP000261812">
    <property type="component" value="Chromosome"/>
</dbReference>
<feature type="region of interest" description="Disordered" evidence="1">
    <location>
        <begin position="152"/>
        <end position="182"/>
    </location>
</feature>
<evidence type="ECO:0000256" key="1">
    <source>
        <dbReference type="SAM" id="MobiDB-lite"/>
    </source>
</evidence>
<protein>
    <submittedName>
        <fullName evidence="3">DUF1269 domain-containing protein</fullName>
    </submittedName>
</protein>
<keyword evidence="2" id="KW-0472">Membrane</keyword>
<keyword evidence="2" id="KW-1133">Transmembrane helix</keyword>
<dbReference type="Pfam" id="PF06897">
    <property type="entry name" value="DUF1269"/>
    <property type="match status" value="1"/>
</dbReference>
<evidence type="ECO:0000256" key="2">
    <source>
        <dbReference type="SAM" id="Phobius"/>
    </source>
</evidence>
<evidence type="ECO:0000313" key="4">
    <source>
        <dbReference type="Proteomes" id="UP000261812"/>
    </source>
</evidence>
<dbReference type="AlphaFoldDB" id="A0A3B7MJY1"/>